<dbReference type="InterPro" id="IPR011990">
    <property type="entry name" value="TPR-like_helical_dom_sf"/>
</dbReference>
<name>A0A942UW25_9FIRM</name>
<protein>
    <submittedName>
        <fullName evidence="1">Uncharacterized protein</fullName>
    </submittedName>
</protein>
<accession>A0A942UW25</accession>
<organism evidence="1 2">
    <name type="scientific">Anaeromonas frigoriresistens</name>
    <dbReference type="NCBI Taxonomy" id="2683708"/>
    <lineage>
        <taxon>Bacteria</taxon>
        <taxon>Bacillati</taxon>
        <taxon>Bacillota</taxon>
        <taxon>Tissierellia</taxon>
        <taxon>Tissierellales</taxon>
        <taxon>Thermohalobacteraceae</taxon>
        <taxon>Anaeromonas</taxon>
    </lineage>
</organism>
<dbReference type="AlphaFoldDB" id="A0A942UW25"/>
<reference evidence="1" key="1">
    <citation type="submission" date="2019-12" db="EMBL/GenBank/DDBJ databases">
        <title>Clostridiaceae gen. nov. sp. nov., isolated from sediment in Xinjiang, China.</title>
        <authorList>
            <person name="Zhang R."/>
        </authorList>
    </citation>
    <scope>NUCLEOTIDE SEQUENCE</scope>
    <source>
        <strain evidence="1">D2Q-11</strain>
    </source>
</reference>
<dbReference type="Gene3D" id="3.40.50.300">
    <property type="entry name" value="P-loop containing nucleotide triphosphate hydrolases"/>
    <property type="match status" value="1"/>
</dbReference>
<dbReference type="InterPro" id="IPR019734">
    <property type="entry name" value="TPR_rpt"/>
</dbReference>
<proteinExistence type="predicted"/>
<keyword evidence="2" id="KW-1185">Reference proteome</keyword>
<dbReference type="SMART" id="SM00028">
    <property type="entry name" value="TPR"/>
    <property type="match status" value="3"/>
</dbReference>
<dbReference type="SUPFAM" id="SSF52540">
    <property type="entry name" value="P-loop containing nucleoside triphosphate hydrolases"/>
    <property type="match status" value="1"/>
</dbReference>
<dbReference type="RefSeq" id="WP_203367575.1">
    <property type="nucleotide sequence ID" value="NZ_WSFT01000053.1"/>
</dbReference>
<evidence type="ECO:0000313" key="1">
    <source>
        <dbReference type="EMBL" id="MBS4539653.1"/>
    </source>
</evidence>
<dbReference type="EMBL" id="WSFT01000053">
    <property type="protein sequence ID" value="MBS4539653.1"/>
    <property type="molecule type" value="Genomic_DNA"/>
</dbReference>
<dbReference type="Proteomes" id="UP000724672">
    <property type="component" value="Unassembled WGS sequence"/>
</dbReference>
<dbReference type="SUPFAM" id="SSF48452">
    <property type="entry name" value="TPR-like"/>
    <property type="match status" value="1"/>
</dbReference>
<gene>
    <name evidence="1" type="ORF">GOQ27_14355</name>
</gene>
<dbReference type="GO" id="GO:0043531">
    <property type="term" value="F:ADP binding"/>
    <property type="evidence" value="ECO:0007669"/>
    <property type="project" value="InterPro"/>
</dbReference>
<evidence type="ECO:0000313" key="2">
    <source>
        <dbReference type="Proteomes" id="UP000724672"/>
    </source>
</evidence>
<dbReference type="InterPro" id="IPR027417">
    <property type="entry name" value="P-loop_NTPase"/>
</dbReference>
<comment type="caution">
    <text evidence="1">The sequence shown here is derived from an EMBL/GenBank/DDBJ whole genome shotgun (WGS) entry which is preliminary data.</text>
</comment>
<dbReference type="PRINTS" id="PR00364">
    <property type="entry name" value="DISEASERSIST"/>
</dbReference>
<dbReference type="Gene3D" id="1.25.40.10">
    <property type="entry name" value="Tetratricopeptide repeat domain"/>
    <property type="match status" value="1"/>
</dbReference>
<sequence length="922" mass="109535">MKLLKRNFINSIVKELEVLNGTEFEYFCRDILNIIIQDEVIHKGHNLFAKPVGYTRDFYEDDFSIVGQAGTDKDYFTNYDKPINDALKCIEKSQKCENIYLFSNLYCTGNHFNNLKSKIKDDKRFKNKKIYVYDAQRIGEVIFENLTHNKVDDILKYTPIASEIYKILPNNNKLPGYKNHYYSREEEQEIINQLEKVDLIQIYGLSGVGKTEISIKIASELKNSFDAILWISSDLQNNNIINFSSIRLDNYGQKVNIEYFIEKYSVLVIIDNLNNNVTNIKKQFKKINKNKSKLIITSLQKDLHESEVYKLDGVNKSISKRILNECYPNPIKNQLEKIINKVNGYPLVLNLIKNGINNDDFNWDDISSDIDDIHSIDDENNMKICTRLIGRYLDNYQKELSSLNYLNSTKIHVEFIKYLLSSIKVRNLTKRNIINDNNEYFTVHQLVMDSINALIDENKFEDSFDKKLVSFLKEKNIIKDINYYTFIWTHNNLIYNKYNNKNIKIDKKILLYAIIMSKDYFSEAKEIISKIETVNLDLNNYYDIAIYIEKCELDLLLTKKESKEEYELKAKEYINKLVNIEQTKELDLETKVLVFHHIGKIYKWINYLTEAKNYLLKTLDMNNEYYQSMLQLARIYVSKKELDESIDYFNIVLGSDNTSNVPITIVLSFYDLLHQKVCSDIKYKYIYKDINKFIKILLISLHSEFDQPYRIINKFARDLSYNFPEQFNILCENLPYPQYINENKTICKSYAEIFSSYYNMIKYNQIITKEEEKNEKMKEIFKISEKFFLRSDINKDYDRKLLMDLYIKAEEYELAKEYSEVFDDKSQPFYLQNMCKVERGLKNYEEALNYINQAIEKGKEKKVSGYFQSAFLHDKANTEFMMNDEECTNTLKEAIRMQRNMKTLSIWEEKLINWKSEFNIEK</sequence>